<reference evidence="2" key="1">
    <citation type="submission" date="2020-09" db="EMBL/GenBank/DDBJ databases">
        <authorList>
            <person name="Kikuchi T."/>
        </authorList>
    </citation>
    <scope>NUCLEOTIDE SEQUENCE</scope>
    <source>
        <strain evidence="2">SH1</strain>
    </source>
</reference>
<comment type="caution">
    <text evidence="2">The sequence shown here is derived from an EMBL/GenBank/DDBJ whole genome shotgun (WGS) entry which is preliminary data.</text>
</comment>
<keyword evidence="1" id="KW-0812">Transmembrane</keyword>
<dbReference type="EMBL" id="CAJFCW020000004">
    <property type="protein sequence ID" value="CAG9109936.1"/>
    <property type="molecule type" value="Genomic_DNA"/>
</dbReference>
<dbReference type="Proteomes" id="UP000783686">
    <property type="component" value="Unassembled WGS sequence"/>
</dbReference>
<dbReference type="OrthoDB" id="10596813at2759"/>
<keyword evidence="3" id="KW-1185">Reference proteome</keyword>
<name>A0A811KTF9_9BILA</name>
<evidence type="ECO:0000313" key="2">
    <source>
        <dbReference type="EMBL" id="CAD5218302.1"/>
    </source>
</evidence>
<dbReference type="AlphaFoldDB" id="A0A811KTF9"/>
<organism evidence="2 3">
    <name type="scientific">Bursaphelenchus okinawaensis</name>
    <dbReference type="NCBI Taxonomy" id="465554"/>
    <lineage>
        <taxon>Eukaryota</taxon>
        <taxon>Metazoa</taxon>
        <taxon>Ecdysozoa</taxon>
        <taxon>Nematoda</taxon>
        <taxon>Chromadorea</taxon>
        <taxon>Rhabditida</taxon>
        <taxon>Tylenchina</taxon>
        <taxon>Tylenchomorpha</taxon>
        <taxon>Aphelenchoidea</taxon>
        <taxon>Aphelenchoididae</taxon>
        <taxon>Bursaphelenchus</taxon>
    </lineage>
</organism>
<proteinExistence type="predicted"/>
<feature type="transmembrane region" description="Helical" evidence="1">
    <location>
        <begin position="89"/>
        <end position="111"/>
    </location>
</feature>
<evidence type="ECO:0000256" key="1">
    <source>
        <dbReference type="SAM" id="Phobius"/>
    </source>
</evidence>
<keyword evidence="1" id="KW-0472">Membrane</keyword>
<keyword evidence="1" id="KW-1133">Transmembrane helix</keyword>
<sequence>MSFFILLAAVVATWSCTILLIVSTAYNWLPYTIWFPWVMYEVASICSIHVFRKQLQYCESGYLTATIGNIKAKSQSSLNIRSLRIFSKISIFSTLRVAVSAIIMYFCVTYFPNRCQYETTLKLAQIHDFVFEILEALLPVYLFMKEDFLRYLPCFCSKRRQSVLVPINVLGRELIMDYKGEDYFKQLNDQWKIKH</sequence>
<dbReference type="Proteomes" id="UP000614601">
    <property type="component" value="Unassembled WGS sequence"/>
</dbReference>
<evidence type="ECO:0000313" key="3">
    <source>
        <dbReference type="Proteomes" id="UP000614601"/>
    </source>
</evidence>
<protein>
    <submittedName>
        <fullName evidence="2">Uncharacterized protein</fullName>
    </submittedName>
</protein>
<accession>A0A811KTF9</accession>
<dbReference type="EMBL" id="CAJFDH010000004">
    <property type="protein sequence ID" value="CAD5218302.1"/>
    <property type="molecule type" value="Genomic_DNA"/>
</dbReference>
<gene>
    <name evidence="2" type="ORF">BOKJ2_LOCUS7512</name>
</gene>